<organism evidence="5 6">
    <name type="scientific">Pyxicephalus adspersus</name>
    <name type="common">African bullfrog</name>
    <dbReference type="NCBI Taxonomy" id="30357"/>
    <lineage>
        <taxon>Eukaryota</taxon>
        <taxon>Metazoa</taxon>
        <taxon>Chordata</taxon>
        <taxon>Craniata</taxon>
        <taxon>Vertebrata</taxon>
        <taxon>Euteleostomi</taxon>
        <taxon>Amphibia</taxon>
        <taxon>Batrachia</taxon>
        <taxon>Anura</taxon>
        <taxon>Neobatrachia</taxon>
        <taxon>Ranoidea</taxon>
        <taxon>Pyxicephalidae</taxon>
        <taxon>Pyxicephalinae</taxon>
        <taxon>Pyxicephalus</taxon>
    </lineage>
</organism>
<evidence type="ECO:0000256" key="3">
    <source>
        <dbReference type="RuleBase" id="RU102079"/>
    </source>
</evidence>
<dbReference type="InterPro" id="IPR001079">
    <property type="entry name" value="Galectin_CRD"/>
</dbReference>
<evidence type="ECO:0000259" key="4">
    <source>
        <dbReference type="PROSITE" id="PS51304"/>
    </source>
</evidence>
<dbReference type="Gene3D" id="2.60.120.200">
    <property type="match status" value="2"/>
</dbReference>
<proteinExistence type="predicted"/>
<gene>
    <name evidence="5" type="ORF">GDO54_017437</name>
</gene>
<dbReference type="GO" id="GO:0030246">
    <property type="term" value="F:carbohydrate binding"/>
    <property type="evidence" value="ECO:0007669"/>
    <property type="project" value="UniProtKB-UniRule"/>
</dbReference>
<dbReference type="PANTHER" id="PTHR11346">
    <property type="entry name" value="GALECTIN"/>
    <property type="match status" value="1"/>
</dbReference>
<dbReference type="PANTHER" id="PTHR11346:SF184">
    <property type="entry name" value="GALECTIN"/>
    <property type="match status" value="1"/>
</dbReference>
<comment type="caution">
    <text evidence="5">The sequence shown here is derived from an EMBL/GenBank/DDBJ whole genome shotgun (WGS) entry which is preliminary data.</text>
</comment>
<name>A0AAV3AFH0_PYXAD</name>
<reference evidence="5" key="1">
    <citation type="thesis" date="2020" institute="ProQuest LLC" country="789 East Eisenhower Parkway, Ann Arbor, MI, USA">
        <title>Comparative Genomics and Chromosome Evolution.</title>
        <authorList>
            <person name="Mudd A.B."/>
        </authorList>
    </citation>
    <scope>NUCLEOTIDE SEQUENCE</scope>
    <source>
        <strain evidence="5">1538</strain>
        <tissue evidence="5">Blood</tissue>
    </source>
</reference>
<feature type="domain" description="Galectin" evidence="4">
    <location>
        <begin position="184"/>
        <end position="311"/>
    </location>
</feature>
<dbReference type="Proteomes" id="UP001181693">
    <property type="component" value="Unassembled WGS sequence"/>
</dbReference>
<dbReference type="SMART" id="SM00908">
    <property type="entry name" value="Gal-bind_lectin"/>
    <property type="match status" value="2"/>
</dbReference>
<keyword evidence="6" id="KW-1185">Reference proteome</keyword>
<dbReference type="SUPFAM" id="SSF49899">
    <property type="entry name" value="Concanavalin A-like lectins/glucanases"/>
    <property type="match status" value="2"/>
</dbReference>
<dbReference type="Pfam" id="PF00337">
    <property type="entry name" value="Gal-bind_lectin"/>
    <property type="match status" value="2"/>
</dbReference>
<evidence type="ECO:0000313" key="5">
    <source>
        <dbReference type="EMBL" id="DBA20678.1"/>
    </source>
</evidence>
<evidence type="ECO:0000313" key="6">
    <source>
        <dbReference type="Proteomes" id="UP001181693"/>
    </source>
</evidence>
<sequence length="311" mass="34950">MAFVPAPGYQPAFNPPIPYTTQIAGGLRPGMAVCIQAQLPRDYNRFAVNFTTAEDEKSDIALHLNARYDGRDRVVFNSRLNGEWKDEEMKREMPFKSGKVFVILFEITRNNYLVSANMERFYEFGHRIPMEHVNWLSVTGDIVVQTMSILGCGAGVKGNLVMSAMQANLIPMMGPPAILPTVPFKAFISGGMIPKRTLVVKGMPTGKNFVINLKCGYNNDIAFHLNPRLNKGTLVRNASLNGTWGQEETQIAKNPFKQGDNYEVSIRSAEKNFKVFINGSHSFDFDHRTFNLAQVDTVEVEGDTKLYYVFF</sequence>
<dbReference type="AlphaFoldDB" id="A0AAV3AFH0"/>
<dbReference type="EMBL" id="DYDO01000007">
    <property type="protein sequence ID" value="DBA20678.1"/>
    <property type="molecule type" value="Genomic_DNA"/>
</dbReference>
<accession>A0AAV3AFH0</accession>
<dbReference type="SMART" id="SM00276">
    <property type="entry name" value="GLECT"/>
    <property type="match status" value="2"/>
</dbReference>
<dbReference type="InterPro" id="IPR044156">
    <property type="entry name" value="Galectin-like"/>
</dbReference>
<dbReference type="FunFam" id="2.60.120.200:FF:000124">
    <property type="entry name" value="Galectin-4"/>
    <property type="match status" value="2"/>
</dbReference>
<dbReference type="CDD" id="cd00070">
    <property type="entry name" value="GLECT"/>
    <property type="match status" value="2"/>
</dbReference>
<dbReference type="InterPro" id="IPR013320">
    <property type="entry name" value="ConA-like_dom_sf"/>
</dbReference>
<protein>
    <recommendedName>
        <fullName evidence="3">Galectin</fullName>
    </recommendedName>
</protein>
<feature type="domain" description="Galectin" evidence="4">
    <location>
        <begin position="19"/>
        <end position="150"/>
    </location>
</feature>
<keyword evidence="1 3" id="KW-0430">Lectin</keyword>
<keyword evidence="2" id="KW-0677">Repeat</keyword>
<dbReference type="PROSITE" id="PS51304">
    <property type="entry name" value="GALECTIN"/>
    <property type="match status" value="2"/>
</dbReference>
<evidence type="ECO:0000256" key="1">
    <source>
        <dbReference type="ARBA" id="ARBA00022734"/>
    </source>
</evidence>
<evidence type="ECO:0000256" key="2">
    <source>
        <dbReference type="ARBA" id="ARBA00022737"/>
    </source>
</evidence>